<dbReference type="GO" id="GO:0043856">
    <property type="term" value="F:anti-sigma factor antagonist activity"/>
    <property type="evidence" value="ECO:0007669"/>
    <property type="project" value="InterPro"/>
</dbReference>
<name>A0A932I005_UNCTE</name>
<dbReference type="InterPro" id="IPR002645">
    <property type="entry name" value="STAS_dom"/>
</dbReference>
<dbReference type="PROSITE" id="PS50801">
    <property type="entry name" value="STAS"/>
    <property type="match status" value="1"/>
</dbReference>
<dbReference type="Pfam" id="PF01740">
    <property type="entry name" value="STAS"/>
    <property type="match status" value="1"/>
</dbReference>
<dbReference type="Proteomes" id="UP000782312">
    <property type="component" value="Unassembled WGS sequence"/>
</dbReference>
<dbReference type="InterPro" id="IPR003658">
    <property type="entry name" value="Anti-sigma_ant"/>
</dbReference>
<evidence type="ECO:0000259" key="3">
    <source>
        <dbReference type="PROSITE" id="PS50801"/>
    </source>
</evidence>
<dbReference type="NCBIfam" id="TIGR00377">
    <property type="entry name" value="ant_ant_sig"/>
    <property type="match status" value="1"/>
</dbReference>
<sequence length="110" mass="11975">MQIDTKEIGKATLLQVSGEVDMSNSPQVREKLIGFIKKKAPAILVDLGGVTYMDSSGIATLVEGLQETMGYGGKFRLVSLTPKVRQVFDLARLTDVFEIYPDLPSAQEGL</sequence>
<dbReference type="InterPro" id="IPR036513">
    <property type="entry name" value="STAS_dom_sf"/>
</dbReference>
<feature type="domain" description="STAS" evidence="3">
    <location>
        <begin position="1"/>
        <end position="110"/>
    </location>
</feature>
<dbReference type="EMBL" id="JACPUR010000024">
    <property type="protein sequence ID" value="MBI3128168.1"/>
    <property type="molecule type" value="Genomic_DNA"/>
</dbReference>
<dbReference type="PANTHER" id="PTHR33495:SF2">
    <property type="entry name" value="ANTI-SIGMA FACTOR ANTAGONIST TM_1081-RELATED"/>
    <property type="match status" value="1"/>
</dbReference>
<dbReference type="PANTHER" id="PTHR33495">
    <property type="entry name" value="ANTI-SIGMA FACTOR ANTAGONIST TM_1081-RELATED-RELATED"/>
    <property type="match status" value="1"/>
</dbReference>
<evidence type="ECO:0000313" key="4">
    <source>
        <dbReference type="EMBL" id="MBI3128168.1"/>
    </source>
</evidence>
<protein>
    <recommendedName>
        <fullName evidence="2">Anti-sigma factor antagonist</fullName>
    </recommendedName>
</protein>
<comment type="similarity">
    <text evidence="1 2">Belongs to the anti-sigma-factor antagonist family.</text>
</comment>
<evidence type="ECO:0000256" key="1">
    <source>
        <dbReference type="ARBA" id="ARBA00009013"/>
    </source>
</evidence>
<evidence type="ECO:0000256" key="2">
    <source>
        <dbReference type="RuleBase" id="RU003749"/>
    </source>
</evidence>
<accession>A0A932I005</accession>
<dbReference type="CDD" id="cd07043">
    <property type="entry name" value="STAS_anti-anti-sigma_factors"/>
    <property type="match status" value="1"/>
</dbReference>
<organism evidence="4 5">
    <name type="scientific">Tectimicrobiota bacterium</name>
    <dbReference type="NCBI Taxonomy" id="2528274"/>
    <lineage>
        <taxon>Bacteria</taxon>
        <taxon>Pseudomonadati</taxon>
        <taxon>Nitrospinota/Tectimicrobiota group</taxon>
        <taxon>Candidatus Tectimicrobiota</taxon>
    </lineage>
</organism>
<gene>
    <name evidence="4" type="ORF">HYZ11_11235</name>
</gene>
<proteinExistence type="inferred from homology"/>
<comment type="caution">
    <text evidence="4">The sequence shown here is derived from an EMBL/GenBank/DDBJ whole genome shotgun (WGS) entry which is preliminary data.</text>
</comment>
<dbReference type="AlphaFoldDB" id="A0A932I005"/>
<evidence type="ECO:0000313" key="5">
    <source>
        <dbReference type="Proteomes" id="UP000782312"/>
    </source>
</evidence>
<reference evidence="4" key="1">
    <citation type="submission" date="2020-07" db="EMBL/GenBank/DDBJ databases">
        <title>Huge and variable diversity of episymbiotic CPR bacteria and DPANN archaea in groundwater ecosystems.</title>
        <authorList>
            <person name="He C.Y."/>
            <person name="Keren R."/>
            <person name="Whittaker M."/>
            <person name="Farag I.F."/>
            <person name="Doudna J."/>
            <person name="Cate J.H.D."/>
            <person name="Banfield J.F."/>
        </authorList>
    </citation>
    <scope>NUCLEOTIDE SEQUENCE</scope>
    <source>
        <strain evidence="4">NC_groundwater_763_Ag_S-0.2um_68_21</strain>
    </source>
</reference>
<dbReference type="Gene3D" id="3.30.750.24">
    <property type="entry name" value="STAS domain"/>
    <property type="match status" value="1"/>
</dbReference>
<dbReference type="SUPFAM" id="SSF52091">
    <property type="entry name" value="SpoIIaa-like"/>
    <property type="match status" value="1"/>
</dbReference>